<keyword evidence="3" id="KW-0808">Transferase</keyword>
<keyword evidence="8" id="KW-1133">Transmembrane helix</keyword>
<feature type="transmembrane region" description="Helical" evidence="8">
    <location>
        <begin position="34"/>
        <end position="55"/>
    </location>
</feature>
<keyword evidence="8" id="KW-0812">Transmembrane</keyword>
<dbReference type="EMBL" id="CP136051">
    <property type="protein sequence ID" value="WOK09036.1"/>
    <property type="molecule type" value="Genomic_DNA"/>
</dbReference>
<dbReference type="Proteomes" id="UP001302349">
    <property type="component" value="Chromosome"/>
</dbReference>
<dbReference type="PANTHER" id="PTHR43065">
    <property type="entry name" value="SENSOR HISTIDINE KINASE"/>
    <property type="match status" value="1"/>
</dbReference>
<dbReference type="InterPro" id="IPR004358">
    <property type="entry name" value="Sig_transdc_His_kin-like_C"/>
</dbReference>
<dbReference type="InterPro" id="IPR036890">
    <property type="entry name" value="HATPase_C_sf"/>
</dbReference>
<dbReference type="Gene3D" id="3.30.565.10">
    <property type="entry name" value="Histidine kinase-like ATPase, C-terminal domain"/>
    <property type="match status" value="1"/>
</dbReference>
<comment type="catalytic activity">
    <reaction evidence="1">
        <text>ATP + protein L-histidine = ADP + protein N-phospho-L-histidine.</text>
        <dbReference type="EC" id="2.7.13.3"/>
    </reaction>
</comment>
<evidence type="ECO:0000256" key="2">
    <source>
        <dbReference type="ARBA" id="ARBA00012438"/>
    </source>
</evidence>
<dbReference type="Pfam" id="PF02518">
    <property type="entry name" value="HATPase_c"/>
    <property type="match status" value="1"/>
</dbReference>
<evidence type="ECO:0000313" key="10">
    <source>
        <dbReference type="EMBL" id="WOK09036.1"/>
    </source>
</evidence>
<keyword evidence="5" id="KW-0418">Kinase</keyword>
<sequence length="453" mass="51815">MVLNRFLLWLTIRTCLLLATLVAIAYSFTQFELIYTPLVLAVVAIFQISDLWRFIRRTNDNLTRFLQAIETRDFTVGFRQDKIDPSEKRLHKAFDLILNTIQASELSRQAQYLYLQGIVEHIPTGIIAINEREHIDLINPEAQTLLDIPNVANWKNLKTENSEALTKLLQLSHGESRLLEITINGNKKYLSVSLYAFKLIDKSIRLFTIKDIANEIDQKELEAWIKLTRVLTHEIMNSVTPLLSLTETMIMVLKQPNGKAKKVADLTDETIRDMVESLETIQLRSKGLLQFVEDYRKFTRVPELQPTPIEVKSMISSINLLMASELQKAGIQVQMPEQSTDLTIQGDRKLLEQVFINLLTNAIHALEGSDDPLITWRFEPGDRWIDIAIKDNGSGIDANKLEQIFIPFFSTKKDGSGIGLSLSRQIIYRHKGRIHVYSEKGVFTEMVVRLPVG</sequence>
<gene>
    <name evidence="10" type="ORF">RT717_10355</name>
</gene>
<dbReference type="Gene3D" id="3.30.450.20">
    <property type="entry name" value="PAS domain"/>
    <property type="match status" value="1"/>
</dbReference>
<dbReference type="GO" id="GO:0005524">
    <property type="term" value="F:ATP binding"/>
    <property type="evidence" value="ECO:0007669"/>
    <property type="project" value="UniProtKB-KW"/>
</dbReference>
<dbReference type="EC" id="2.7.13.3" evidence="2"/>
<keyword evidence="7" id="KW-0902">Two-component regulatory system</keyword>
<reference evidence="10 11" key="1">
    <citation type="journal article" date="2023" name="Microbiol. Resour. Announc.">
        <title>Complete Genome Sequence of Imperialibacter roseus strain P4T.</title>
        <authorList>
            <person name="Tizabi D.R."/>
            <person name="Bachvaroff T."/>
            <person name="Hill R.T."/>
        </authorList>
    </citation>
    <scope>NUCLEOTIDE SEQUENCE [LARGE SCALE GENOMIC DNA]</scope>
    <source>
        <strain evidence="10 11">P4T</strain>
    </source>
</reference>
<dbReference type="PANTHER" id="PTHR43065:SF46">
    <property type="entry name" value="C4-DICARBOXYLATE TRANSPORT SENSOR PROTEIN DCTB"/>
    <property type="match status" value="1"/>
</dbReference>
<evidence type="ECO:0000256" key="4">
    <source>
        <dbReference type="ARBA" id="ARBA00022741"/>
    </source>
</evidence>
<dbReference type="PROSITE" id="PS50109">
    <property type="entry name" value="HIS_KIN"/>
    <property type="match status" value="1"/>
</dbReference>
<evidence type="ECO:0000256" key="1">
    <source>
        <dbReference type="ARBA" id="ARBA00000085"/>
    </source>
</evidence>
<name>A0ABZ0IZC1_9BACT</name>
<dbReference type="SUPFAM" id="SSF55874">
    <property type="entry name" value="ATPase domain of HSP90 chaperone/DNA topoisomerase II/histidine kinase"/>
    <property type="match status" value="1"/>
</dbReference>
<evidence type="ECO:0000256" key="3">
    <source>
        <dbReference type="ARBA" id="ARBA00022679"/>
    </source>
</evidence>
<feature type="domain" description="Histidine kinase" evidence="9">
    <location>
        <begin position="230"/>
        <end position="453"/>
    </location>
</feature>
<keyword evidence="6 10" id="KW-0067">ATP-binding</keyword>
<evidence type="ECO:0000313" key="11">
    <source>
        <dbReference type="Proteomes" id="UP001302349"/>
    </source>
</evidence>
<dbReference type="SMART" id="SM00387">
    <property type="entry name" value="HATPase_c"/>
    <property type="match status" value="1"/>
</dbReference>
<dbReference type="RefSeq" id="WP_317491663.1">
    <property type="nucleotide sequence ID" value="NZ_CP136051.1"/>
</dbReference>
<evidence type="ECO:0000256" key="5">
    <source>
        <dbReference type="ARBA" id="ARBA00022777"/>
    </source>
</evidence>
<proteinExistence type="predicted"/>
<dbReference type="InterPro" id="IPR005467">
    <property type="entry name" value="His_kinase_dom"/>
</dbReference>
<evidence type="ECO:0000256" key="8">
    <source>
        <dbReference type="SAM" id="Phobius"/>
    </source>
</evidence>
<evidence type="ECO:0000256" key="6">
    <source>
        <dbReference type="ARBA" id="ARBA00022840"/>
    </source>
</evidence>
<dbReference type="PRINTS" id="PR00344">
    <property type="entry name" value="BCTRLSENSOR"/>
</dbReference>
<dbReference type="InterPro" id="IPR003594">
    <property type="entry name" value="HATPase_dom"/>
</dbReference>
<evidence type="ECO:0000256" key="7">
    <source>
        <dbReference type="ARBA" id="ARBA00023012"/>
    </source>
</evidence>
<organism evidence="10 11">
    <name type="scientific">Imperialibacter roseus</name>
    <dbReference type="NCBI Taxonomy" id="1324217"/>
    <lineage>
        <taxon>Bacteria</taxon>
        <taxon>Pseudomonadati</taxon>
        <taxon>Bacteroidota</taxon>
        <taxon>Cytophagia</taxon>
        <taxon>Cytophagales</taxon>
        <taxon>Flammeovirgaceae</taxon>
        <taxon>Imperialibacter</taxon>
    </lineage>
</organism>
<keyword evidence="8" id="KW-0472">Membrane</keyword>
<keyword evidence="4" id="KW-0547">Nucleotide-binding</keyword>
<accession>A0ABZ0IZC1</accession>
<protein>
    <recommendedName>
        <fullName evidence="2">histidine kinase</fullName>
        <ecNumber evidence="2">2.7.13.3</ecNumber>
    </recommendedName>
</protein>
<evidence type="ECO:0000259" key="9">
    <source>
        <dbReference type="PROSITE" id="PS50109"/>
    </source>
</evidence>
<feature type="transmembrane region" description="Helical" evidence="8">
    <location>
        <begin position="7"/>
        <end position="28"/>
    </location>
</feature>
<keyword evidence="11" id="KW-1185">Reference proteome</keyword>